<reference evidence="1 2" key="1">
    <citation type="submission" date="2019-03" db="EMBL/GenBank/DDBJ databases">
        <title>Whole genome sequence of Arthrobacter sp JH1-1.</title>
        <authorList>
            <person name="Trinh H.N."/>
        </authorList>
    </citation>
    <scope>NUCLEOTIDE SEQUENCE [LARGE SCALE GENOMIC DNA]</scope>
    <source>
        <strain evidence="1 2">JH1-1</strain>
    </source>
</reference>
<dbReference type="AlphaFoldDB" id="A0A4R5KJK7"/>
<evidence type="ECO:0000313" key="2">
    <source>
        <dbReference type="Proteomes" id="UP000295511"/>
    </source>
</evidence>
<dbReference type="RefSeq" id="WP_133204347.1">
    <property type="nucleotide sequence ID" value="NZ_SMRU01000012.1"/>
</dbReference>
<keyword evidence="2" id="KW-1185">Reference proteome</keyword>
<comment type="caution">
    <text evidence="1">The sequence shown here is derived from an EMBL/GenBank/DDBJ whole genome shotgun (WGS) entry which is preliminary data.</text>
</comment>
<organism evidence="1 2">
    <name type="scientific">Arthrobacter terricola</name>
    <dbReference type="NCBI Taxonomy" id="2547396"/>
    <lineage>
        <taxon>Bacteria</taxon>
        <taxon>Bacillati</taxon>
        <taxon>Actinomycetota</taxon>
        <taxon>Actinomycetes</taxon>
        <taxon>Micrococcales</taxon>
        <taxon>Micrococcaceae</taxon>
        <taxon>Arthrobacter</taxon>
    </lineage>
</organism>
<gene>
    <name evidence="1" type="ORF">E1809_11355</name>
</gene>
<proteinExistence type="predicted"/>
<sequence length="220" mass="24391">MSERLNQPEQPRLTDDDLIDQAIQRARERESVIDDAAARVIAAQLHGGQASALYSLASSGAIDREGLEVELRLDAREFKHDPRVLGQLEALSAYIDNRGVDVEPRAGWHELWVKEETKIAGLTPDEWHRTLAGADLAVPCSRYGRTASEVARYAVALLAIYQASGAEPAEAESIIDFAMGLAVNDHQDIAAMICDYWDDVPEELQEQLGGRDRVEELRDE</sequence>
<evidence type="ECO:0000313" key="1">
    <source>
        <dbReference type="EMBL" id="TDF95616.1"/>
    </source>
</evidence>
<protein>
    <submittedName>
        <fullName evidence="1">Uncharacterized protein</fullName>
    </submittedName>
</protein>
<dbReference type="EMBL" id="SMRU01000012">
    <property type="protein sequence ID" value="TDF95616.1"/>
    <property type="molecule type" value="Genomic_DNA"/>
</dbReference>
<dbReference type="Proteomes" id="UP000295511">
    <property type="component" value="Unassembled WGS sequence"/>
</dbReference>
<name>A0A4R5KJK7_9MICC</name>
<accession>A0A4R5KJK7</accession>